<evidence type="ECO:0000256" key="2">
    <source>
        <dbReference type="SAM" id="Phobius"/>
    </source>
</evidence>
<feature type="compositionally biased region" description="Gly residues" evidence="1">
    <location>
        <begin position="305"/>
        <end position="323"/>
    </location>
</feature>
<feature type="transmembrane region" description="Helical" evidence="2">
    <location>
        <begin position="245"/>
        <end position="266"/>
    </location>
</feature>
<feature type="compositionally biased region" description="Low complexity" evidence="1">
    <location>
        <begin position="134"/>
        <end position="151"/>
    </location>
</feature>
<evidence type="ECO:0000313" key="3">
    <source>
        <dbReference type="EMBL" id="KOX96705.1"/>
    </source>
</evidence>
<feature type="region of interest" description="Disordered" evidence="1">
    <location>
        <begin position="282"/>
        <end position="329"/>
    </location>
</feature>
<accession>A0A0M9AS64</accession>
<dbReference type="OrthoDB" id="242411at2157"/>
<keyword evidence="2" id="KW-0812">Transmembrane</keyword>
<dbReference type="PANTHER" id="PTHR35716">
    <property type="entry name" value="OS05G0574700 PROTEIN-RELATED"/>
    <property type="match status" value="1"/>
</dbReference>
<comment type="caution">
    <text evidence="3">The sequence shown here is derived from an EMBL/GenBank/DDBJ whole genome shotgun (WGS) entry which is preliminary data.</text>
</comment>
<organism evidence="3 4">
    <name type="scientific">Halorubrum tropicale</name>
    <dbReference type="NCBI Taxonomy" id="1765655"/>
    <lineage>
        <taxon>Archaea</taxon>
        <taxon>Methanobacteriati</taxon>
        <taxon>Methanobacteriota</taxon>
        <taxon>Stenosarchaea group</taxon>
        <taxon>Halobacteria</taxon>
        <taxon>Halobacteriales</taxon>
        <taxon>Haloferacaceae</taxon>
        <taxon>Halorubrum</taxon>
    </lineage>
</organism>
<dbReference type="RefSeq" id="WP_053771875.1">
    <property type="nucleotide sequence ID" value="NZ_LIST01000003.1"/>
</dbReference>
<feature type="region of interest" description="Disordered" evidence="1">
    <location>
        <begin position="134"/>
        <end position="239"/>
    </location>
</feature>
<dbReference type="EMBL" id="LIST01000003">
    <property type="protein sequence ID" value="KOX96705.1"/>
    <property type="molecule type" value="Genomic_DNA"/>
</dbReference>
<keyword evidence="4" id="KW-1185">Reference proteome</keyword>
<sequence length="475" mass="46815">MTANAPIPPDPFATELESLDGDAFAALVAEAYAATADAVDVDPPRVTVTEGGRRTELLAVAAADGIVPDAPADAVVVASDSLLDDLDAGFDADVVAPADLRERLLYGVPPATANDISDRFLGVPIRSAAYESAAAPAADAPDSGTGPADADAVTDDGDESGAAAPGAASSETTGDDAGSGLRSADRTASGSSGDSGADARPRDEVAATDTRNEAAATDASHAAAADTSDEATPTDGATERTDRRALLAAVGVAVLLVAAAGAGFAAGAAGVGGPDGLAGVGGGGASDPAAGDSDPTGAANERDGGSGGSTDGGSGGSTDGGGANTVSVADGDLTGEAARNTAPSPTCERSALQVVQIQMNALRYNDNATNDGIRTLRAFASPGNRDLVGSTGEYADLFETPRYGPMLTYDTAQYSVPDVVDDAAYVEVVTRENGSVTGRYEFRLVRVAGGSGDTDTSLGDVDDCWMTDAVAASTE</sequence>
<feature type="compositionally biased region" description="Low complexity" evidence="1">
    <location>
        <begin position="160"/>
        <end position="171"/>
    </location>
</feature>
<reference evidence="3 4" key="1">
    <citation type="submission" date="2015-08" db="EMBL/GenBank/DDBJ databases">
        <title>Genomes of Isolates from Cabo Rojo, PR.</title>
        <authorList>
            <person name="Sanchez-Nieves R.L."/>
            <person name="Montalvo-Rodriguez R."/>
        </authorList>
    </citation>
    <scope>NUCLEOTIDE SEQUENCE [LARGE SCALE GENOMIC DNA]</scope>
    <source>
        <strain evidence="3 4">5</strain>
    </source>
</reference>
<dbReference type="AlphaFoldDB" id="A0A0M9AS64"/>
<dbReference type="PATRIC" id="fig|1705389.3.peg.2741"/>
<dbReference type="Proteomes" id="UP000037747">
    <property type="component" value="Unassembled WGS sequence"/>
</dbReference>
<protein>
    <submittedName>
        <fullName evidence="3">Uncharacterized protein</fullName>
    </submittedName>
</protein>
<feature type="compositionally biased region" description="Low complexity" evidence="1">
    <location>
        <begin position="186"/>
        <end position="196"/>
    </location>
</feature>
<evidence type="ECO:0000256" key="1">
    <source>
        <dbReference type="SAM" id="MobiDB-lite"/>
    </source>
</evidence>
<gene>
    <name evidence="3" type="ORF">AMR74_09780</name>
</gene>
<evidence type="ECO:0000313" key="4">
    <source>
        <dbReference type="Proteomes" id="UP000037747"/>
    </source>
</evidence>
<name>A0A0M9AS64_9EURY</name>
<proteinExistence type="predicted"/>
<keyword evidence="2" id="KW-0472">Membrane</keyword>
<feature type="compositionally biased region" description="Low complexity" evidence="1">
    <location>
        <begin position="213"/>
        <end position="235"/>
    </location>
</feature>
<keyword evidence="2" id="KW-1133">Transmembrane helix</keyword>